<accession>A0A819U5I3</accession>
<comment type="caution">
    <text evidence="1">The sequence shown here is derived from an EMBL/GenBank/DDBJ whole genome shotgun (WGS) entry which is preliminary data.</text>
</comment>
<proteinExistence type="predicted"/>
<evidence type="ECO:0000313" key="2">
    <source>
        <dbReference type="Proteomes" id="UP000663874"/>
    </source>
</evidence>
<protein>
    <submittedName>
        <fullName evidence="1">Uncharacterized protein</fullName>
    </submittedName>
</protein>
<sequence>MTETLEINNENKKVMYAFRFTTSNKCIHLNQKQLDSIPYLSAIVAHKHDFLSTRNENGEYLLNSPIQYTWFMAVLHSIILGQSYTLFTELPERENILGTLQLFDYLGLNSFDLPLLKGKKLVLSNPSDNNNNEKRSVGYYKANLMEARNTATKFIIAISKNLYDLLDTDTESSIEDPVINDIHVSTEWSSICNFISREIESERKEEVSWERMKEVELEQKEKVKLERKKKEAQSARLGYFNIFSKLQNIDKFKHRSGPKAQKYRKVLIKKSL</sequence>
<reference evidence="1" key="1">
    <citation type="submission" date="2021-02" db="EMBL/GenBank/DDBJ databases">
        <authorList>
            <person name="Nowell W R."/>
        </authorList>
    </citation>
    <scope>NUCLEOTIDE SEQUENCE</scope>
</reference>
<name>A0A819U5I3_9BILA</name>
<dbReference type="Proteomes" id="UP000663874">
    <property type="component" value="Unassembled WGS sequence"/>
</dbReference>
<gene>
    <name evidence="1" type="ORF">FNK824_LOCUS30778</name>
</gene>
<organism evidence="1 2">
    <name type="scientific">Rotaria sordida</name>
    <dbReference type="NCBI Taxonomy" id="392033"/>
    <lineage>
        <taxon>Eukaryota</taxon>
        <taxon>Metazoa</taxon>
        <taxon>Spiralia</taxon>
        <taxon>Gnathifera</taxon>
        <taxon>Rotifera</taxon>
        <taxon>Eurotatoria</taxon>
        <taxon>Bdelloidea</taxon>
        <taxon>Philodinida</taxon>
        <taxon>Philodinidae</taxon>
        <taxon>Rotaria</taxon>
    </lineage>
</organism>
<evidence type="ECO:0000313" key="1">
    <source>
        <dbReference type="EMBL" id="CAF4088832.1"/>
    </source>
</evidence>
<dbReference type="AlphaFoldDB" id="A0A819U5I3"/>
<dbReference type="EMBL" id="CAJOBE010009608">
    <property type="protein sequence ID" value="CAF4088832.1"/>
    <property type="molecule type" value="Genomic_DNA"/>
</dbReference>